<organism evidence="8 10">
    <name type="scientific">Candida glabrata</name>
    <name type="common">Yeast</name>
    <name type="synonym">Torulopsis glabrata</name>
    <dbReference type="NCBI Taxonomy" id="5478"/>
    <lineage>
        <taxon>Eukaryota</taxon>
        <taxon>Fungi</taxon>
        <taxon>Dikarya</taxon>
        <taxon>Ascomycota</taxon>
        <taxon>Saccharomycotina</taxon>
        <taxon>Saccharomycetes</taxon>
        <taxon>Saccharomycetales</taxon>
        <taxon>Saccharomycetaceae</taxon>
        <taxon>Nakaseomyces</taxon>
    </lineage>
</organism>
<dbReference type="VEuPathDB" id="FungiDB:CAGL0L09691g"/>
<dbReference type="CDD" id="cd12148">
    <property type="entry name" value="fungal_TF_MHR"/>
    <property type="match status" value="1"/>
</dbReference>
<keyword evidence="2" id="KW-0862">Zinc</keyword>
<dbReference type="PROSITE" id="PS00463">
    <property type="entry name" value="ZN2_CY6_FUNGAL_1"/>
    <property type="match status" value="1"/>
</dbReference>
<dbReference type="PANTHER" id="PTHR47424">
    <property type="entry name" value="REGULATORY PROTEIN GAL4"/>
    <property type="match status" value="1"/>
</dbReference>
<dbReference type="CDD" id="cd00067">
    <property type="entry name" value="GAL4"/>
    <property type="match status" value="1"/>
</dbReference>
<dbReference type="GO" id="GO:0006351">
    <property type="term" value="P:DNA-templated transcription"/>
    <property type="evidence" value="ECO:0007669"/>
    <property type="project" value="InterPro"/>
</dbReference>
<keyword evidence="1" id="KW-0479">Metal-binding</keyword>
<dbReference type="AlphaFoldDB" id="A0A0W0CEA0"/>
<evidence type="ECO:0000313" key="9">
    <source>
        <dbReference type="EMBL" id="KTB12956.1"/>
    </source>
</evidence>
<dbReference type="InterPro" id="IPR001138">
    <property type="entry name" value="Zn2Cys6_DnaBD"/>
</dbReference>
<evidence type="ECO:0000256" key="1">
    <source>
        <dbReference type="ARBA" id="ARBA00022723"/>
    </source>
</evidence>
<dbReference type="GO" id="GO:0008270">
    <property type="term" value="F:zinc ion binding"/>
    <property type="evidence" value="ECO:0007669"/>
    <property type="project" value="InterPro"/>
</dbReference>
<dbReference type="PROSITE" id="PS50048">
    <property type="entry name" value="ZN2_CY6_FUNGAL_2"/>
    <property type="match status" value="1"/>
</dbReference>
<evidence type="ECO:0000256" key="5">
    <source>
        <dbReference type="ARBA" id="ARBA00023242"/>
    </source>
</evidence>
<accession>A0A0W0CEA0</accession>
<dbReference type="OMA" id="CLVYCQV"/>
<dbReference type="GO" id="GO:0000972">
    <property type="term" value="P:transcription-dependent tethering of RNA polymerase II gene DNA at nuclear periphery"/>
    <property type="evidence" value="ECO:0007669"/>
    <property type="project" value="EnsemblFungi"/>
</dbReference>
<reference evidence="8 10" key="1">
    <citation type="submission" date="2015-10" db="EMBL/GenBank/DDBJ databases">
        <title>Draft genomes sequences of Candida glabrata isolates 1A, 1B, 2A, 2B, 3A and 3B.</title>
        <authorList>
            <person name="Haavelsrud O.E."/>
            <person name="Gaustad P."/>
        </authorList>
    </citation>
    <scope>NUCLEOTIDE SEQUENCE [LARGE SCALE GENOMIC DNA]</scope>
    <source>
        <strain evidence="8">910700640</strain>
    </source>
</reference>
<protein>
    <submittedName>
        <fullName evidence="8">Proline utilization trans-activator</fullName>
    </submittedName>
</protein>
<dbReference type="SUPFAM" id="SSF57701">
    <property type="entry name" value="Zn2/Cys6 DNA-binding domain"/>
    <property type="match status" value="1"/>
</dbReference>
<dbReference type="Gene3D" id="4.10.240.10">
    <property type="entry name" value="Zn(2)-C6 fungal-type DNA-binding domain"/>
    <property type="match status" value="1"/>
</dbReference>
<name>A0A0W0CEA0_CANGB</name>
<dbReference type="VEuPathDB" id="FungiDB:GVI51_L09669"/>
<dbReference type="EMBL" id="LLZZ01000154">
    <property type="protein sequence ID" value="KTA98009.1"/>
    <property type="molecule type" value="Genomic_DNA"/>
</dbReference>
<dbReference type="VEuPathDB" id="FungiDB:GWK60_L13695"/>
<dbReference type="PANTHER" id="PTHR47424:SF6">
    <property type="entry name" value="PROLINE UTILIZATION TRANS-ACTIVATOR"/>
    <property type="match status" value="1"/>
</dbReference>
<evidence type="ECO:0000256" key="2">
    <source>
        <dbReference type="ARBA" id="ARBA00022833"/>
    </source>
</evidence>
<evidence type="ECO:0000259" key="7">
    <source>
        <dbReference type="PROSITE" id="PS50048"/>
    </source>
</evidence>
<sequence length="824" mass="93726">MGTVSGKGNGVRKSSTSSDPPTEKRVACLRCRQKHIKCPGGNPCAKCVISSATCEYLAPTKKIAVNVNFIKQMNFGISELKKENETLRSVISMLEDKVRKFESHFGEETNKIINNTNGNSHTNIAHTLVELDKNNDLQDDSKDEMISSDFAQRSGRLIETQNGLKYFVGSSSMTLFGLELQSLISSNVTEKNLEPLPINLKLDNRDDFTNYRKFIEDANVSTQLPQLSGMSPVDRINQLSLRKFEIVLTHLYWGSADRFIITLPEYEYAVLLVDKFISFNEGCFYFFNEGLVRRELDIIYAEESLPYKNDNTLQTIWFCKMFLIFAMGEMYLCSDESNMENVKKHDDSKIPGYYFFTIGSKLFNCLFSGERLECVTKEGGIEALLLYSFYLQVLDCTVASYFYIGQAVRSCLILGMHVDAQGDSISRAELEHKRRLWWTVYMFERMLSSKAGLPLSLSDATISTELPSDQTLHPSIDENYIFSPAENIVNCISIVRINAQILKKMYQRQPNSNILPILKSIIQSLLEWRNTLSDSLQTDFTNSKLEITRLGTNIFTEFFQGINLAIRPLLFHFTSIQLKKFKASNTYVDLAKYSTTISSLLNCSLQASVNTIRALRTIMDQNLVAVFGYMDREYLFTSSCTLLLFNVAFGIHGQTHEYLDQALDMLTVMKTMGNIAAGLRRAQLLTLMLNMDFHGIMRDLISKHSDSFQQNDEELLNTLEKHSTKEATTLYNAIKETLEKSYEIPITKKDTQIMEQNKNQLEQINYADNDDLQEVLDAMDDIDQTDSKLWKEISDQAMWLGDTMDPAGAAGIELELGDNLLMLK</sequence>
<evidence type="ECO:0000256" key="3">
    <source>
        <dbReference type="ARBA" id="ARBA00023015"/>
    </source>
</evidence>
<evidence type="ECO:0000256" key="4">
    <source>
        <dbReference type="ARBA" id="ARBA00023163"/>
    </source>
</evidence>
<dbReference type="InterPro" id="IPR051127">
    <property type="entry name" value="Fungal_SecMet_Regulators"/>
</dbReference>
<dbReference type="InterPro" id="IPR007219">
    <property type="entry name" value="XnlR_reg_dom"/>
</dbReference>
<keyword evidence="3" id="KW-0805">Transcription regulation</keyword>
<comment type="caution">
    <text evidence="8">The sequence shown here is derived from an EMBL/GenBank/DDBJ whole genome shotgun (WGS) entry which is preliminary data.</text>
</comment>
<feature type="domain" description="Zn(2)-C6 fungal-type" evidence="7">
    <location>
        <begin position="27"/>
        <end position="56"/>
    </location>
</feature>
<evidence type="ECO:0000256" key="6">
    <source>
        <dbReference type="SAM" id="MobiDB-lite"/>
    </source>
</evidence>
<dbReference type="SMART" id="SM00906">
    <property type="entry name" value="Fungal_trans"/>
    <property type="match status" value="1"/>
</dbReference>
<dbReference type="GO" id="GO:2001158">
    <property type="term" value="P:positive regulation of L-proline catabolic process to L-glutamate"/>
    <property type="evidence" value="ECO:0007669"/>
    <property type="project" value="EnsemblFungi"/>
</dbReference>
<keyword evidence="5" id="KW-0539">Nucleus</keyword>
<proteinExistence type="predicted"/>
<dbReference type="Pfam" id="PF00172">
    <property type="entry name" value="Zn_clus"/>
    <property type="match status" value="1"/>
</dbReference>
<feature type="region of interest" description="Disordered" evidence="6">
    <location>
        <begin position="1"/>
        <end position="24"/>
    </location>
</feature>
<dbReference type="VEuPathDB" id="FungiDB:GW608_L13717"/>
<dbReference type="GO" id="GO:0000978">
    <property type="term" value="F:RNA polymerase II cis-regulatory region sequence-specific DNA binding"/>
    <property type="evidence" value="ECO:0007669"/>
    <property type="project" value="EnsemblFungi"/>
</dbReference>
<keyword evidence="4" id="KW-0804">Transcription</keyword>
<dbReference type="Proteomes" id="UP000054886">
    <property type="component" value="Unassembled WGS sequence"/>
</dbReference>
<dbReference type="VEuPathDB" id="FungiDB:B1J91_L09691g"/>
<evidence type="ECO:0000313" key="8">
    <source>
        <dbReference type="EMBL" id="KTA98009.1"/>
    </source>
</evidence>
<dbReference type="SMART" id="SM00066">
    <property type="entry name" value="GAL4"/>
    <property type="match status" value="1"/>
</dbReference>
<gene>
    <name evidence="8" type="ORF">AO440_005227</name>
    <name evidence="9" type="ORF">AO440_005778</name>
</gene>
<evidence type="ECO:0000313" key="10">
    <source>
        <dbReference type="Proteomes" id="UP000054886"/>
    </source>
</evidence>
<dbReference type="GO" id="GO:0001228">
    <property type="term" value="F:DNA-binding transcription activator activity, RNA polymerase II-specific"/>
    <property type="evidence" value="ECO:0007669"/>
    <property type="project" value="EnsemblFungi"/>
</dbReference>
<dbReference type="EMBL" id="LLZZ01000014">
    <property type="protein sequence ID" value="KTB12956.1"/>
    <property type="molecule type" value="Genomic_DNA"/>
</dbReference>
<dbReference type="Pfam" id="PF04082">
    <property type="entry name" value="Fungal_trans"/>
    <property type="match status" value="1"/>
</dbReference>
<dbReference type="InterPro" id="IPR036864">
    <property type="entry name" value="Zn2-C6_fun-type_DNA-bd_sf"/>
</dbReference>